<dbReference type="EC" id="3.2.1.52" evidence="3"/>
<dbReference type="GO" id="GO:0030203">
    <property type="term" value="P:glycosaminoglycan metabolic process"/>
    <property type="evidence" value="ECO:0007669"/>
    <property type="project" value="TreeGrafter"/>
</dbReference>
<keyword evidence="7" id="KW-0326">Glycosidase</keyword>
<dbReference type="InterPro" id="IPR025705">
    <property type="entry name" value="Beta_hexosaminidase_sua/sub"/>
</dbReference>
<evidence type="ECO:0000256" key="1">
    <source>
        <dbReference type="ARBA" id="ARBA00001231"/>
    </source>
</evidence>
<dbReference type="PANTHER" id="PTHR22600">
    <property type="entry name" value="BETA-HEXOSAMINIDASE"/>
    <property type="match status" value="1"/>
</dbReference>
<dbReference type="AlphaFoldDB" id="A0A839QRS7"/>
<evidence type="ECO:0000313" key="7">
    <source>
        <dbReference type="EMBL" id="MBB3023183.1"/>
    </source>
</evidence>
<proteinExistence type="inferred from homology"/>
<evidence type="ECO:0000313" key="8">
    <source>
        <dbReference type="Proteomes" id="UP000568050"/>
    </source>
</evidence>
<accession>A0A839QRS7</accession>
<feature type="domain" description="Glycoside hydrolase family 20 catalytic" evidence="6">
    <location>
        <begin position="106"/>
        <end position="450"/>
    </location>
</feature>
<evidence type="ECO:0000256" key="2">
    <source>
        <dbReference type="ARBA" id="ARBA00006285"/>
    </source>
</evidence>
<feature type="active site" description="Proton donor" evidence="5">
    <location>
        <position position="283"/>
    </location>
</feature>
<dbReference type="GO" id="GO:0016020">
    <property type="term" value="C:membrane"/>
    <property type="evidence" value="ECO:0007669"/>
    <property type="project" value="TreeGrafter"/>
</dbReference>
<organism evidence="7 8">
    <name type="scientific">Helcobacillus massiliensis</name>
    <dbReference type="NCBI Taxonomy" id="521392"/>
    <lineage>
        <taxon>Bacteria</taxon>
        <taxon>Bacillati</taxon>
        <taxon>Actinomycetota</taxon>
        <taxon>Actinomycetes</taxon>
        <taxon>Micrococcales</taxon>
        <taxon>Dermabacteraceae</taxon>
        <taxon>Helcobacillus</taxon>
    </lineage>
</organism>
<evidence type="ECO:0000256" key="4">
    <source>
        <dbReference type="ARBA" id="ARBA00022801"/>
    </source>
</evidence>
<dbReference type="PRINTS" id="PR00738">
    <property type="entry name" value="GLHYDRLASE20"/>
</dbReference>
<protein>
    <recommendedName>
        <fullName evidence="3">beta-N-acetylhexosaminidase</fullName>
        <ecNumber evidence="3">3.2.1.52</ecNumber>
    </recommendedName>
</protein>
<dbReference type="Proteomes" id="UP000568050">
    <property type="component" value="Unassembled WGS sequence"/>
</dbReference>
<dbReference type="CDD" id="cd06563">
    <property type="entry name" value="GH20_chitobiase-like"/>
    <property type="match status" value="1"/>
</dbReference>
<dbReference type="InterPro" id="IPR015883">
    <property type="entry name" value="Glyco_hydro_20_cat"/>
</dbReference>
<dbReference type="PANTHER" id="PTHR22600:SF57">
    <property type="entry name" value="BETA-N-ACETYLHEXOSAMINIDASE"/>
    <property type="match status" value="1"/>
</dbReference>
<dbReference type="SUPFAM" id="SSF55545">
    <property type="entry name" value="beta-N-acetylhexosaminidase-like domain"/>
    <property type="match status" value="1"/>
</dbReference>
<sequence>MNDSRIPARLPLLPAPDSALWMREDWVTTDPFEEVSVGLNSDLDADEYSITINPTGASITAGSDSALADGRNAFAQIVLSARAATGALTGEVAIPGVVISDRPLHAWRGLMLDVARHFRPIDELKTIIEAMAIFRLNVLHLHLTDDQGWRFEVRSYPRLTEVGAWRDATVVGKPTFTDADEYVQERHGGFYTQAELRMLDDYAADFGIRIVPEIDLPGHVQAAVAAYPEIGNDPQRQLKVRETWGISEHILGVSDASIAFIRDVVQQAAQVFSSPYVHIGGDEVPMTEWEHNPQVPERLEEWGLERLEALQGHLMGMAVDELQKAGKTAVVWDEALERHVPDGVVVMNWRSVDGVQVSLDRRFSTVIGNQEHLYLDRAQARRGEPLAQTDQVLTVKDILSAELAGEDVHDQSGVLGIQAQMWTEYVADEAHLHRMLFPRLVAVAERAWNGQLEDVKDAKRRVEAQTGVLRQLGIQPHD</sequence>
<dbReference type="Gene3D" id="3.30.379.10">
    <property type="entry name" value="Chitobiase/beta-hexosaminidase domain 2-like"/>
    <property type="match status" value="1"/>
</dbReference>
<dbReference type="SUPFAM" id="SSF51445">
    <property type="entry name" value="(Trans)glycosidases"/>
    <property type="match status" value="1"/>
</dbReference>
<comment type="similarity">
    <text evidence="2">Belongs to the glycosyl hydrolase 20 family.</text>
</comment>
<dbReference type="GO" id="GO:0005975">
    <property type="term" value="P:carbohydrate metabolic process"/>
    <property type="evidence" value="ECO:0007669"/>
    <property type="project" value="InterPro"/>
</dbReference>
<comment type="caution">
    <text evidence="7">The sequence shown here is derived from an EMBL/GenBank/DDBJ whole genome shotgun (WGS) entry which is preliminary data.</text>
</comment>
<dbReference type="EMBL" id="JACHWP010000003">
    <property type="protein sequence ID" value="MBB3023183.1"/>
    <property type="molecule type" value="Genomic_DNA"/>
</dbReference>
<dbReference type="GO" id="GO:0004563">
    <property type="term" value="F:beta-N-acetylhexosaminidase activity"/>
    <property type="evidence" value="ECO:0007669"/>
    <property type="project" value="UniProtKB-EC"/>
</dbReference>
<dbReference type="PIRSF" id="PIRSF001093">
    <property type="entry name" value="B-hxosamndse_ab_euk"/>
    <property type="match status" value="1"/>
</dbReference>
<comment type="catalytic activity">
    <reaction evidence="1">
        <text>Hydrolysis of terminal non-reducing N-acetyl-D-hexosamine residues in N-acetyl-beta-D-hexosaminides.</text>
        <dbReference type="EC" id="3.2.1.52"/>
    </reaction>
</comment>
<keyword evidence="8" id="KW-1185">Reference proteome</keyword>
<dbReference type="InterPro" id="IPR017853">
    <property type="entry name" value="GH"/>
</dbReference>
<gene>
    <name evidence="7" type="ORF">FHX50_001468</name>
</gene>
<dbReference type="Pfam" id="PF00728">
    <property type="entry name" value="Glyco_hydro_20"/>
    <property type="match status" value="1"/>
</dbReference>
<name>A0A839QRS7_9MICO</name>
<evidence type="ECO:0000259" key="6">
    <source>
        <dbReference type="Pfam" id="PF00728"/>
    </source>
</evidence>
<dbReference type="InterPro" id="IPR029018">
    <property type="entry name" value="Hex-like_dom2"/>
</dbReference>
<evidence type="ECO:0000256" key="3">
    <source>
        <dbReference type="ARBA" id="ARBA00012663"/>
    </source>
</evidence>
<evidence type="ECO:0000256" key="5">
    <source>
        <dbReference type="PIRSR" id="PIRSR625705-1"/>
    </source>
</evidence>
<dbReference type="RefSeq" id="WP_183376146.1">
    <property type="nucleotide sequence ID" value="NZ_CBCSFZ010000006.1"/>
</dbReference>
<dbReference type="Gene3D" id="3.20.20.80">
    <property type="entry name" value="Glycosidases"/>
    <property type="match status" value="1"/>
</dbReference>
<keyword evidence="4 7" id="KW-0378">Hydrolase</keyword>
<reference evidence="7 8" key="1">
    <citation type="submission" date="2020-08" db="EMBL/GenBank/DDBJ databases">
        <title>Sequencing the genomes of 1000 actinobacteria strains.</title>
        <authorList>
            <person name="Klenk H.-P."/>
        </authorList>
    </citation>
    <scope>NUCLEOTIDE SEQUENCE [LARGE SCALE GENOMIC DNA]</scope>
    <source>
        <strain evidence="7 8">DSM 23040</strain>
    </source>
</reference>